<organism evidence="4 5">
    <name type="scientific">Nocardioides luti</name>
    <dbReference type="NCBI Taxonomy" id="2761101"/>
    <lineage>
        <taxon>Bacteria</taxon>
        <taxon>Bacillati</taxon>
        <taxon>Actinomycetota</taxon>
        <taxon>Actinomycetes</taxon>
        <taxon>Propionibacteriales</taxon>
        <taxon>Nocardioidaceae</taxon>
        <taxon>Nocardioides</taxon>
    </lineage>
</organism>
<dbReference type="PROSITE" id="PS51186">
    <property type="entry name" value="GNAT"/>
    <property type="match status" value="1"/>
</dbReference>
<proteinExistence type="predicted"/>
<dbReference type="AlphaFoldDB" id="A0A7X0RGQ7"/>
<keyword evidence="1 4" id="KW-0808">Transferase</keyword>
<dbReference type="RefSeq" id="WP_185251947.1">
    <property type="nucleotide sequence ID" value="NZ_JACKXE010000001.1"/>
</dbReference>
<dbReference type="InterPro" id="IPR016181">
    <property type="entry name" value="Acyl_CoA_acyltransferase"/>
</dbReference>
<feature type="domain" description="N-acetyltransferase" evidence="3">
    <location>
        <begin position="7"/>
        <end position="157"/>
    </location>
</feature>
<reference evidence="4 5" key="1">
    <citation type="submission" date="2020-08" db="EMBL/GenBank/DDBJ databases">
        <authorList>
            <person name="Seo M.-J."/>
        </authorList>
    </citation>
    <scope>NUCLEOTIDE SEQUENCE [LARGE SCALE GENOMIC DNA]</scope>
    <source>
        <strain evidence="4 5">KIGAM211</strain>
    </source>
</reference>
<dbReference type="EMBL" id="JACKXE010000001">
    <property type="protein sequence ID" value="MBB6626704.1"/>
    <property type="molecule type" value="Genomic_DNA"/>
</dbReference>
<protein>
    <submittedName>
        <fullName evidence="4">GNAT family N-acetyltransferase</fullName>
    </submittedName>
</protein>
<keyword evidence="5" id="KW-1185">Reference proteome</keyword>
<dbReference type="PANTHER" id="PTHR43877">
    <property type="entry name" value="AMINOALKYLPHOSPHONATE N-ACETYLTRANSFERASE-RELATED-RELATED"/>
    <property type="match status" value="1"/>
</dbReference>
<dbReference type="SUPFAM" id="SSF55729">
    <property type="entry name" value="Acyl-CoA N-acyltransferases (Nat)"/>
    <property type="match status" value="1"/>
</dbReference>
<name>A0A7X0RGQ7_9ACTN</name>
<gene>
    <name evidence="4" type="ORF">H5V45_05140</name>
</gene>
<keyword evidence="2" id="KW-0012">Acyltransferase</keyword>
<evidence type="ECO:0000256" key="2">
    <source>
        <dbReference type="ARBA" id="ARBA00023315"/>
    </source>
</evidence>
<sequence length="157" mass="17301">MPDPVPVEIRRATWDDRDAVAGLRRVWTEELAGGPIEDDGFTERFEAWLEVEQHQRVTWLGLVAGEPVAMLNLLVFTRMPRPGHPAGNRWGYLANFYVLPAHRDGGLGSRLLAACTAYADAEGFARVVLSPSERSVPFYARGGFAPATSLMVRPLPG</sequence>
<dbReference type="Proteomes" id="UP000523955">
    <property type="component" value="Unassembled WGS sequence"/>
</dbReference>
<comment type="caution">
    <text evidence="4">The sequence shown here is derived from an EMBL/GenBank/DDBJ whole genome shotgun (WGS) entry which is preliminary data.</text>
</comment>
<dbReference type="PANTHER" id="PTHR43877:SF2">
    <property type="entry name" value="AMINOALKYLPHOSPHONATE N-ACETYLTRANSFERASE-RELATED"/>
    <property type="match status" value="1"/>
</dbReference>
<dbReference type="InterPro" id="IPR000182">
    <property type="entry name" value="GNAT_dom"/>
</dbReference>
<evidence type="ECO:0000256" key="1">
    <source>
        <dbReference type="ARBA" id="ARBA00022679"/>
    </source>
</evidence>
<dbReference type="InterPro" id="IPR050832">
    <property type="entry name" value="Bact_Acetyltransf"/>
</dbReference>
<evidence type="ECO:0000313" key="4">
    <source>
        <dbReference type="EMBL" id="MBB6626704.1"/>
    </source>
</evidence>
<dbReference type="CDD" id="cd04301">
    <property type="entry name" value="NAT_SF"/>
    <property type="match status" value="1"/>
</dbReference>
<accession>A0A7X0RGQ7</accession>
<dbReference type="Pfam" id="PF00583">
    <property type="entry name" value="Acetyltransf_1"/>
    <property type="match status" value="1"/>
</dbReference>
<evidence type="ECO:0000259" key="3">
    <source>
        <dbReference type="PROSITE" id="PS51186"/>
    </source>
</evidence>
<evidence type="ECO:0000313" key="5">
    <source>
        <dbReference type="Proteomes" id="UP000523955"/>
    </source>
</evidence>
<dbReference type="GO" id="GO:0016747">
    <property type="term" value="F:acyltransferase activity, transferring groups other than amino-acyl groups"/>
    <property type="evidence" value="ECO:0007669"/>
    <property type="project" value="InterPro"/>
</dbReference>
<dbReference type="Gene3D" id="3.40.630.30">
    <property type="match status" value="1"/>
</dbReference>